<dbReference type="InterPro" id="IPR011990">
    <property type="entry name" value="TPR-like_helical_dom_sf"/>
</dbReference>
<protein>
    <submittedName>
        <fullName evidence="3">Flp pilus assembly protein TadD</fullName>
    </submittedName>
</protein>
<dbReference type="InterPro" id="IPR019734">
    <property type="entry name" value="TPR_rpt"/>
</dbReference>
<feature type="signal peptide" evidence="2">
    <location>
        <begin position="1"/>
        <end position="19"/>
    </location>
</feature>
<dbReference type="PANTHER" id="PTHR12558">
    <property type="entry name" value="CELL DIVISION CYCLE 16,23,27"/>
    <property type="match status" value="1"/>
</dbReference>
<dbReference type="Gene3D" id="1.25.40.10">
    <property type="entry name" value="Tetratricopeptide repeat domain"/>
    <property type="match status" value="2"/>
</dbReference>
<dbReference type="SUPFAM" id="SSF48452">
    <property type="entry name" value="TPR-like"/>
    <property type="match status" value="2"/>
</dbReference>
<dbReference type="AlphaFoldDB" id="A0A2S6H5L4"/>
<dbReference type="EMBL" id="PTIY01000003">
    <property type="protein sequence ID" value="PPK72754.1"/>
    <property type="molecule type" value="Genomic_DNA"/>
</dbReference>
<dbReference type="Pfam" id="PF13432">
    <property type="entry name" value="TPR_16"/>
    <property type="match status" value="1"/>
</dbReference>
<dbReference type="Pfam" id="PF14559">
    <property type="entry name" value="TPR_19"/>
    <property type="match status" value="2"/>
</dbReference>
<reference evidence="3 4" key="1">
    <citation type="submission" date="2018-02" db="EMBL/GenBank/DDBJ databases">
        <title>Subsurface microbial communities from deep shales in Ohio and West Virginia, USA.</title>
        <authorList>
            <person name="Wrighton K."/>
        </authorList>
    </citation>
    <scope>NUCLEOTIDE SEQUENCE [LARGE SCALE GENOMIC DNA]</scope>
    <source>
        <strain evidence="3 4">OWC-G53F</strain>
    </source>
</reference>
<dbReference type="PROSITE" id="PS50005">
    <property type="entry name" value="TPR"/>
    <property type="match status" value="1"/>
</dbReference>
<evidence type="ECO:0000313" key="3">
    <source>
        <dbReference type="EMBL" id="PPK72754.1"/>
    </source>
</evidence>
<keyword evidence="1" id="KW-0802">TPR repeat</keyword>
<comment type="caution">
    <text evidence="3">The sequence shown here is derived from an EMBL/GenBank/DDBJ whole genome shotgun (WGS) entry which is preliminary data.</text>
</comment>
<keyword evidence="4" id="KW-1185">Reference proteome</keyword>
<evidence type="ECO:0000313" key="4">
    <source>
        <dbReference type="Proteomes" id="UP000238071"/>
    </source>
</evidence>
<dbReference type="SMART" id="SM00028">
    <property type="entry name" value="TPR"/>
    <property type="match status" value="5"/>
</dbReference>
<gene>
    <name evidence="3" type="ORF">B0F88_103192</name>
</gene>
<evidence type="ECO:0000256" key="1">
    <source>
        <dbReference type="PROSITE-ProRule" id="PRU00339"/>
    </source>
</evidence>
<name>A0A2S6H5L4_9GAMM</name>
<feature type="chain" id="PRO_5015745495" evidence="2">
    <location>
        <begin position="20"/>
        <end position="581"/>
    </location>
</feature>
<dbReference type="Proteomes" id="UP000238071">
    <property type="component" value="Unassembled WGS sequence"/>
</dbReference>
<proteinExistence type="predicted"/>
<dbReference type="PANTHER" id="PTHR12558:SF13">
    <property type="entry name" value="CELL DIVISION CYCLE PROTEIN 27 HOMOLOG"/>
    <property type="match status" value="1"/>
</dbReference>
<dbReference type="OrthoDB" id="9766710at2"/>
<keyword evidence="2" id="KW-0732">Signal</keyword>
<accession>A0A2S6H5L4</accession>
<sequence>MLIFRLISVAILVFLNGCASSPEKPGAQEEVVEPVKIAEPKEKVRQSEAKTAIDPDVMYMLMAAELAGQRGQYAIALEGYMEAAKRVNDPRFAERAAKIAMYMKDGGKTDEAVSLWLKQDPNNLMARKIAALSALRTGNKSAAVDHLNAMLRVDPAGFEKTAMELANVLQRDGKSDFFYDALDAVAVKNPKQAAVYFVQALLAMEMKNNAMAENKVQQALDIQPDWDKALIFQAQIAVFSGDLNKAKILLRNASVKYPENDKLKKLLAQVLIKSAEYEAAGEVYQSIVLANPKDGESQISLALVHLQLERDGKAEDIFNRLLDQPEWQNQASFYLGKIEEKRGHVQQALAWFDKVADGPFVFESAISAVSLLVKDKKFDEADSRLDLLSARFPKQRPRIVLMQAGLYGQQGQYEKGFRLLTDALAGQPEQRDLLYARALMAERLKKLDVLEVDLKKILAKYPDDAEALNALGYSLLGNANRYAEAEKYLQQALKLQPNEAVIMDSFGWLQFKQGKLEQALGYLERAYAKQQESEIAAHLAEVLWSLGRKEEARKIFNAAIKKAPEDEYLLDFQKRILSGEK</sequence>
<evidence type="ECO:0000256" key="2">
    <source>
        <dbReference type="SAM" id="SignalP"/>
    </source>
</evidence>
<organism evidence="3 4">
    <name type="scientific">Methylobacter tundripaludum</name>
    <dbReference type="NCBI Taxonomy" id="173365"/>
    <lineage>
        <taxon>Bacteria</taxon>
        <taxon>Pseudomonadati</taxon>
        <taxon>Pseudomonadota</taxon>
        <taxon>Gammaproteobacteria</taxon>
        <taxon>Methylococcales</taxon>
        <taxon>Methylococcaceae</taxon>
        <taxon>Methylobacter</taxon>
    </lineage>
</organism>
<feature type="repeat" description="TPR" evidence="1">
    <location>
        <begin position="533"/>
        <end position="566"/>
    </location>
</feature>